<dbReference type="FunFam" id="3.40.50.11260:FF:000006">
    <property type="entry name" value="endoplasmin homolog"/>
    <property type="match status" value="1"/>
</dbReference>
<name>A0A9R0ZNT2_TRITD</name>
<feature type="region of interest" description="Disordered" evidence="6">
    <location>
        <begin position="730"/>
        <end position="769"/>
    </location>
</feature>
<dbReference type="Proteomes" id="UP000324705">
    <property type="component" value="Chromosome 7A"/>
</dbReference>
<dbReference type="SMART" id="SM00387">
    <property type="entry name" value="HATPase_c"/>
    <property type="match status" value="1"/>
</dbReference>
<dbReference type="InterPro" id="IPR037196">
    <property type="entry name" value="HSP90_C"/>
</dbReference>
<dbReference type="FunFam" id="3.30.230.80:FF:000006">
    <property type="entry name" value="endoplasmin homolog"/>
    <property type="match status" value="1"/>
</dbReference>
<dbReference type="InterPro" id="IPR003594">
    <property type="entry name" value="HATPase_dom"/>
</dbReference>
<dbReference type="InterPro" id="IPR001404">
    <property type="entry name" value="Hsp90_fam"/>
</dbReference>
<feature type="binding site" evidence="5">
    <location>
        <position position="247"/>
    </location>
    <ligand>
        <name>ATP</name>
        <dbReference type="ChEBI" id="CHEBI:30616"/>
    </ligand>
</feature>
<dbReference type="CDD" id="cd16927">
    <property type="entry name" value="HATPase_Hsp90-like"/>
    <property type="match status" value="1"/>
</dbReference>
<dbReference type="SUPFAM" id="SSF55874">
    <property type="entry name" value="ATPase domain of HSP90 chaperone/DNA topoisomerase II/histidine kinase"/>
    <property type="match status" value="1"/>
</dbReference>
<evidence type="ECO:0000313" key="9">
    <source>
        <dbReference type="EMBL" id="VAI81320.1"/>
    </source>
</evidence>
<evidence type="ECO:0000256" key="2">
    <source>
        <dbReference type="ARBA" id="ARBA00022741"/>
    </source>
</evidence>
<feature type="binding site" evidence="5">
    <location>
        <begin position="175"/>
        <end position="176"/>
    </location>
    <ligand>
        <name>ATP</name>
        <dbReference type="ChEBI" id="CHEBI:30616"/>
    </ligand>
</feature>
<feature type="binding site" evidence="5">
    <location>
        <position position="111"/>
    </location>
    <ligand>
        <name>ATP</name>
        <dbReference type="ChEBI" id="CHEBI:30616"/>
    </ligand>
</feature>
<dbReference type="EMBL" id="LT934123">
    <property type="protein sequence ID" value="VAI81320.1"/>
    <property type="molecule type" value="Genomic_DNA"/>
</dbReference>
<dbReference type="GO" id="GO:0005524">
    <property type="term" value="F:ATP binding"/>
    <property type="evidence" value="ECO:0007669"/>
    <property type="project" value="UniProtKB-KW"/>
</dbReference>
<dbReference type="InterPro" id="IPR019805">
    <property type="entry name" value="Heat_shock_protein_90_CS"/>
</dbReference>
<dbReference type="FunFam" id="3.30.565.10:FF:000005">
    <property type="entry name" value="Heat shock protein 90"/>
    <property type="match status" value="1"/>
</dbReference>
<gene>
    <name evidence="9" type="ORF">TRITD_7Av1G270370</name>
</gene>
<feature type="compositionally biased region" description="Acidic residues" evidence="6">
    <location>
        <begin position="293"/>
        <end position="320"/>
    </location>
</feature>
<evidence type="ECO:0000256" key="4">
    <source>
        <dbReference type="ARBA" id="ARBA00023186"/>
    </source>
</evidence>
<evidence type="ECO:0000256" key="1">
    <source>
        <dbReference type="ARBA" id="ARBA00008239"/>
    </source>
</evidence>
<evidence type="ECO:0000313" key="10">
    <source>
        <dbReference type="Proteomes" id="UP000324705"/>
    </source>
</evidence>
<dbReference type="Pfam" id="PF00183">
    <property type="entry name" value="HSP90"/>
    <property type="match status" value="2"/>
</dbReference>
<keyword evidence="10" id="KW-1185">Reference proteome</keyword>
<dbReference type="Gene3D" id="3.30.230.80">
    <property type="match status" value="1"/>
</dbReference>
<evidence type="ECO:0000259" key="8">
    <source>
        <dbReference type="SMART" id="SM00387"/>
    </source>
</evidence>
<evidence type="ECO:0000256" key="5">
    <source>
        <dbReference type="PIRSR" id="PIRSR002583-1"/>
    </source>
</evidence>
<accession>A0A9R0ZNT2</accession>
<dbReference type="SUPFAM" id="SSF54211">
    <property type="entry name" value="Ribosomal protein S5 domain 2-like"/>
    <property type="match status" value="1"/>
</dbReference>
<evidence type="ECO:0000256" key="6">
    <source>
        <dbReference type="SAM" id="MobiDB-lite"/>
    </source>
</evidence>
<feature type="compositionally biased region" description="Acidic residues" evidence="6">
    <location>
        <begin position="736"/>
        <end position="750"/>
    </location>
</feature>
<keyword evidence="3 5" id="KW-0067">ATP-binding</keyword>
<dbReference type="Gene3D" id="3.40.50.11260">
    <property type="match status" value="1"/>
</dbReference>
<dbReference type="AlphaFoldDB" id="A0A9R0ZNT2"/>
<dbReference type="PIRSF" id="PIRSF002583">
    <property type="entry name" value="Hsp90"/>
    <property type="match status" value="1"/>
</dbReference>
<proteinExistence type="inferred from homology"/>
<feature type="binding site" evidence="5">
    <location>
        <position position="160"/>
    </location>
    <ligand>
        <name>ATP</name>
        <dbReference type="ChEBI" id="CHEBI:30616"/>
    </ligand>
</feature>
<dbReference type="SUPFAM" id="SSF110942">
    <property type="entry name" value="HSP90 C-terminal domain"/>
    <property type="match status" value="1"/>
</dbReference>
<keyword evidence="7" id="KW-0732">Signal</keyword>
<keyword evidence="2 5" id="KW-0547">Nucleotide-binding</keyword>
<dbReference type="InterPro" id="IPR020575">
    <property type="entry name" value="Hsp90_N"/>
</dbReference>
<dbReference type="Gene3D" id="1.20.120.790">
    <property type="entry name" value="Heat shock protein 90, C-terminal domain"/>
    <property type="match status" value="2"/>
</dbReference>
<feature type="signal peptide" evidence="7">
    <location>
        <begin position="1"/>
        <end position="20"/>
    </location>
</feature>
<dbReference type="GO" id="GO:0051082">
    <property type="term" value="F:unfolded protein binding"/>
    <property type="evidence" value="ECO:0007669"/>
    <property type="project" value="InterPro"/>
</dbReference>
<reference evidence="9 10" key="1">
    <citation type="submission" date="2017-09" db="EMBL/GenBank/DDBJ databases">
        <authorList>
            <consortium name="International Durum Wheat Genome Sequencing Consortium (IDWGSC)"/>
            <person name="Milanesi L."/>
        </authorList>
    </citation>
    <scope>NUCLEOTIDE SEQUENCE [LARGE SCALE GENOMIC DNA]</scope>
    <source>
        <strain evidence="10">cv. Svevo</strain>
    </source>
</reference>
<feature type="binding site" evidence="5">
    <location>
        <position position="174"/>
    </location>
    <ligand>
        <name>ATP</name>
        <dbReference type="ChEBI" id="CHEBI:30616"/>
    </ligand>
</feature>
<sequence>MRKWALSCALLLVLLLTTLPDPAKKLQVNAEESSDEVGDFPKVEEKLGAVPHGLSTDSEVVQRESESISRKTLRNSAEKFEFQAEVSRLMDIIINSLYSNKDIFLRELISNASDALDKIRFLTLTDKEALGEGDTAKLEIQIKLDKENKILSIRDRGVGMTKEDLIKNLGTIAKSGTSAFVEKMQTGGDLNLIGQFGVGFYSVYLVADYVEVVSKHNDDKQYVWESKADGSFAISEDTWNEPLGRGTEIKLHLRDEAKEYLEEGKLKDLVKKYSEFINFPIYLWATKEVDVEVPADEEESSEEEESTTERTEEEETEDDEEKKPKTKTVKETTTEWELLNDMKAVWLRSPKEVTEEEYAKFYHSLAKDFGDDKPMTWSHFSAEGDVEFKALLFVPPKAPHDLYESYYNANKSNLKLYVRRVFISDEFDDLLPKYLSFLMGIVDSDTLPLNVSREMLQQHSSLKTIKKKLIRKALDMIRKLAEEDPDEYSNKEKTDDEKSAMEEKKGQYAKFWNEFGKSVKLGIIEDATNRNRLAKLLRFESSKSDGKLVSLDEYISRMKSGQKDIFYLTGSSKEQLEKSPFLEQLTKKNYEVIYFTDPVDEYLMQYLMDYEDKKFQNVSKEGLKLGKDSKLKDLKESFKELTDWWKKALDTEGIDSVKISNRLHNTPCVVVTSKYGWSSNMEKIMQAQSEGLKQTARLVYQTALMESGFNLPDPKDFASSIYRSVQKSLDLSPDAAVEEEEEVEEPEVDEKESGKAEEPEHEQYDKDEL</sequence>
<keyword evidence="4" id="KW-0143">Chaperone</keyword>
<dbReference type="InterPro" id="IPR036890">
    <property type="entry name" value="HATPase_C_sf"/>
</dbReference>
<dbReference type="Gene3D" id="3.30.565.10">
    <property type="entry name" value="Histidine kinase-like ATPase, C-terminal domain"/>
    <property type="match status" value="1"/>
</dbReference>
<feature type="binding site" evidence="5">
    <location>
        <position position="168"/>
    </location>
    <ligand>
        <name>ATP</name>
        <dbReference type="ChEBI" id="CHEBI:30616"/>
    </ligand>
</feature>
<dbReference type="NCBIfam" id="NF003555">
    <property type="entry name" value="PRK05218.1"/>
    <property type="match status" value="1"/>
</dbReference>
<feature type="region of interest" description="Disordered" evidence="6">
    <location>
        <begin position="293"/>
        <end position="330"/>
    </location>
</feature>
<dbReference type="PANTHER" id="PTHR11528">
    <property type="entry name" value="HEAT SHOCK PROTEIN 90 FAMILY MEMBER"/>
    <property type="match status" value="1"/>
</dbReference>
<comment type="similarity">
    <text evidence="1">Belongs to the heat shock protein 90 family.</text>
</comment>
<feature type="binding site" evidence="5">
    <location>
        <begin position="195"/>
        <end position="200"/>
    </location>
    <ligand>
        <name>ATP</name>
        <dbReference type="ChEBI" id="CHEBI:30616"/>
    </ligand>
</feature>
<dbReference type="Pfam" id="PF13589">
    <property type="entry name" value="HATPase_c_3"/>
    <property type="match status" value="1"/>
</dbReference>
<dbReference type="PROSITE" id="PS00298">
    <property type="entry name" value="HSP90"/>
    <property type="match status" value="1"/>
</dbReference>
<dbReference type="GO" id="GO:0140662">
    <property type="term" value="F:ATP-dependent protein folding chaperone"/>
    <property type="evidence" value="ECO:0007669"/>
    <property type="project" value="InterPro"/>
</dbReference>
<dbReference type="GO" id="GO:0016887">
    <property type="term" value="F:ATP hydrolysis activity"/>
    <property type="evidence" value="ECO:0007669"/>
    <property type="project" value="InterPro"/>
</dbReference>
<feature type="domain" description="Histidine kinase/HSP90-like ATPase" evidence="8">
    <location>
        <begin position="100"/>
        <end position="257"/>
    </location>
</feature>
<dbReference type="Gramene" id="TRITD7Av1G270370.9">
    <property type="protein sequence ID" value="TRITD7Av1G270370.9"/>
    <property type="gene ID" value="TRITD7Av1G270370"/>
</dbReference>
<dbReference type="HAMAP" id="MF_00505">
    <property type="entry name" value="HSP90"/>
    <property type="match status" value="1"/>
</dbReference>
<dbReference type="PRINTS" id="PR00775">
    <property type="entry name" value="HEATSHOCK90"/>
</dbReference>
<organism evidence="9 10">
    <name type="scientific">Triticum turgidum subsp. durum</name>
    <name type="common">Durum wheat</name>
    <name type="synonym">Triticum durum</name>
    <dbReference type="NCBI Taxonomy" id="4567"/>
    <lineage>
        <taxon>Eukaryota</taxon>
        <taxon>Viridiplantae</taxon>
        <taxon>Streptophyta</taxon>
        <taxon>Embryophyta</taxon>
        <taxon>Tracheophyta</taxon>
        <taxon>Spermatophyta</taxon>
        <taxon>Magnoliopsida</taxon>
        <taxon>Liliopsida</taxon>
        <taxon>Poales</taxon>
        <taxon>Poaceae</taxon>
        <taxon>BOP clade</taxon>
        <taxon>Pooideae</taxon>
        <taxon>Triticodae</taxon>
        <taxon>Triticeae</taxon>
        <taxon>Triticinae</taxon>
        <taxon>Triticum</taxon>
    </lineage>
</organism>
<protein>
    <recommendedName>
        <fullName evidence="8">Histidine kinase/HSP90-like ATPase domain-containing protein</fullName>
    </recommendedName>
</protein>
<feature type="binding site" evidence="5">
    <location>
        <position position="453"/>
    </location>
    <ligand>
        <name>ATP</name>
        <dbReference type="ChEBI" id="CHEBI:30616"/>
    </ligand>
</feature>
<evidence type="ECO:0000256" key="7">
    <source>
        <dbReference type="SAM" id="SignalP"/>
    </source>
</evidence>
<evidence type="ECO:0000256" key="3">
    <source>
        <dbReference type="ARBA" id="ARBA00022840"/>
    </source>
</evidence>
<feature type="binding site" evidence="5">
    <location>
        <position position="155"/>
    </location>
    <ligand>
        <name>ATP</name>
        <dbReference type="ChEBI" id="CHEBI:30616"/>
    </ligand>
</feature>
<feature type="compositionally biased region" description="Basic and acidic residues" evidence="6">
    <location>
        <begin position="751"/>
        <end position="769"/>
    </location>
</feature>
<feature type="chain" id="PRO_5040419545" description="Histidine kinase/HSP90-like ATPase domain-containing protein" evidence="7">
    <location>
        <begin position="21"/>
        <end position="769"/>
    </location>
</feature>
<dbReference type="InterPro" id="IPR020568">
    <property type="entry name" value="Ribosomal_Su5_D2-typ_SF"/>
</dbReference>
<feature type="binding site" evidence="5">
    <location>
        <position position="107"/>
    </location>
    <ligand>
        <name>ATP</name>
        <dbReference type="ChEBI" id="CHEBI:30616"/>
    </ligand>
</feature>